<sequence length="232" mass="24237">MSSVASRDRVLIVLTSHGKLGDTGRSTGFYLPEVAHPWHVFTQAGLTVDLVSVQGGEPPMDGHDPADPVQQKFLEDPEMSAKLKSTPKPGEVDPSRYGIVFYAGGHGVMWDFPGNAGLAAIGRQVYEQGGVVAAVCHGPAGLVDLTLSDGSHLVAGKRVAAFTNDEEAAVGLTEVVPFLLADRLVERGAIHVPAPNFQANVIVDGRLVTGQNPASATGVAEAAVSVLREQEA</sequence>
<dbReference type="PANTHER" id="PTHR48094">
    <property type="entry name" value="PROTEIN/NUCLEIC ACID DEGLYCASE DJ-1-RELATED"/>
    <property type="match status" value="1"/>
</dbReference>
<organism evidence="5 6">
    <name type="scientific">Thermobispora bispora (strain ATCC 19993 / DSM 43833 / CBS 139.67 / JCM 10125 / KCTC 9307 / NBRC 14880 / R51)</name>
    <dbReference type="NCBI Taxonomy" id="469371"/>
    <lineage>
        <taxon>Bacteria</taxon>
        <taxon>Bacillati</taxon>
        <taxon>Actinomycetota</taxon>
        <taxon>Actinomycetes</taxon>
        <taxon>Streptosporangiales</taxon>
        <taxon>Streptosporangiaceae</taxon>
        <taxon>Thermobispora</taxon>
    </lineage>
</organism>
<accession>D6Y425</accession>
<keyword evidence="6" id="KW-1185">Reference proteome</keyword>
<evidence type="ECO:0000259" key="4">
    <source>
        <dbReference type="Pfam" id="PF01965"/>
    </source>
</evidence>
<dbReference type="Gene3D" id="3.40.50.880">
    <property type="match status" value="1"/>
</dbReference>
<dbReference type="OrthoDB" id="9792284at2"/>
<proteinExistence type="inferred from homology"/>
<evidence type="ECO:0000313" key="5">
    <source>
        <dbReference type="EMBL" id="ADG89127.1"/>
    </source>
</evidence>
<evidence type="ECO:0000256" key="2">
    <source>
        <dbReference type="ARBA" id="ARBA00023239"/>
    </source>
</evidence>
<dbReference type="Proteomes" id="UP000006640">
    <property type="component" value="Chromosome"/>
</dbReference>
<dbReference type="EMBL" id="CP001874">
    <property type="protein sequence ID" value="ADG89127.1"/>
    <property type="molecule type" value="Genomic_DNA"/>
</dbReference>
<dbReference type="STRING" id="469371.Tbis_2424"/>
<keyword evidence="1" id="KW-0346">Stress response</keyword>
<dbReference type="SUPFAM" id="SSF52317">
    <property type="entry name" value="Class I glutamine amidotransferase-like"/>
    <property type="match status" value="1"/>
</dbReference>
<dbReference type="InterPro" id="IPR002818">
    <property type="entry name" value="DJ-1/PfpI"/>
</dbReference>
<dbReference type="HOGENOM" id="CLU_070319_1_1_11"/>
<dbReference type="KEGG" id="tbi:Tbis_2424"/>
<dbReference type="GO" id="GO:0019243">
    <property type="term" value="P:methylglyoxal catabolic process to D-lactate via S-lactoyl-glutathione"/>
    <property type="evidence" value="ECO:0007669"/>
    <property type="project" value="TreeGrafter"/>
</dbReference>
<dbReference type="InterPro" id="IPR029062">
    <property type="entry name" value="Class_I_gatase-like"/>
</dbReference>
<dbReference type="InterPro" id="IPR050325">
    <property type="entry name" value="Prot/Nucl_acid_deglycase"/>
</dbReference>
<reference evidence="5 6" key="1">
    <citation type="submission" date="2010-01" db="EMBL/GenBank/DDBJ databases">
        <title>The complete genome of Thermobispora bispora DSM 43833.</title>
        <authorList>
            <consortium name="US DOE Joint Genome Institute (JGI-PGF)"/>
            <person name="Lucas S."/>
            <person name="Copeland A."/>
            <person name="Lapidus A."/>
            <person name="Glavina del Rio T."/>
            <person name="Dalin E."/>
            <person name="Tice H."/>
            <person name="Bruce D."/>
            <person name="Goodwin L."/>
            <person name="Pitluck S."/>
            <person name="Kyrpides N."/>
            <person name="Mavromatis K."/>
            <person name="Ivanova N."/>
            <person name="Mikhailova N."/>
            <person name="Chertkov O."/>
            <person name="Brettin T."/>
            <person name="Detter J.C."/>
            <person name="Han C."/>
            <person name="Larimer F."/>
            <person name="Land M."/>
            <person name="Hauser L."/>
            <person name="Markowitz V."/>
            <person name="Cheng J.-F."/>
            <person name="Hugenholtz P."/>
            <person name="Woyke T."/>
            <person name="Wu D."/>
            <person name="Jando M."/>
            <person name="Schneider S."/>
            <person name="Klenk H.-P."/>
            <person name="Eisen J.A."/>
        </authorList>
    </citation>
    <scope>NUCLEOTIDE SEQUENCE [LARGE SCALE GENOMIC DNA]</scope>
    <source>
        <strain evidence="6">ATCC 19993 / DSM 43833 / CBS 139.67 / JCM 10125 / KCTC 9307 / NBRC 14880 / R51</strain>
    </source>
</reference>
<evidence type="ECO:0000313" key="6">
    <source>
        <dbReference type="Proteomes" id="UP000006640"/>
    </source>
</evidence>
<protein>
    <submittedName>
        <fullName evidence="5">ThiJ/PfpI domain protein</fullName>
    </submittedName>
</protein>
<dbReference type="CDD" id="cd03141">
    <property type="entry name" value="GATase1_Hsp31_like"/>
    <property type="match status" value="1"/>
</dbReference>
<dbReference type="eggNOG" id="COG0693">
    <property type="taxonomic scope" value="Bacteria"/>
</dbReference>
<evidence type="ECO:0000256" key="3">
    <source>
        <dbReference type="ARBA" id="ARBA00038493"/>
    </source>
</evidence>
<dbReference type="AlphaFoldDB" id="D6Y425"/>
<comment type="similarity">
    <text evidence="3">Belongs to the peptidase C56 family. HSP31-like subfamily.</text>
</comment>
<dbReference type="GO" id="GO:0005737">
    <property type="term" value="C:cytoplasm"/>
    <property type="evidence" value="ECO:0007669"/>
    <property type="project" value="TreeGrafter"/>
</dbReference>
<dbReference type="GO" id="GO:0019172">
    <property type="term" value="F:glyoxalase III activity"/>
    <property type="evidence" value="ECO:0007669"/>
    <property type="project" value="TreeGrafter"/>
</dbReference>
<evidence type="ECO:0000256" key="1">
    <source>
        <dbReference type="ARBA" id="ARBA00023016"/>
    </source>
</evidence>
<gene>
    <name evidence="5" type="ordered locus">Tbis_2424</name>
</gene>
<feature type="domain" description="DJ-1/PfpI" evidence="4">
    <location>
        <begin position="32"/>
        <end position="221"/>
    </location>
</feature>
<dbReference type="PANTHER" id="PTHR48094:SF11">
    <property type="entry name" value="GLUTATHIONE-INDEPENDENT GLYOXALASE HSP31-RELATED"/>
    <property type="match status" value="1"/>
</dbReference>
<name>D6Y425_THEBD</name>
<keyword evidence="2" id="KW-0456">Lyase</keyword>
<dbReference type="Pfam" id="PF01965">
    <property type="entry name" value="DJ-1_PfpI"/>
    <property type="match status" value="1"/>
</dbReference>
<dbReference type="RefSeq" id="WP_013132660.1">
    <property type="nucleotide sequence ID" value="NC_014165.1"/>
</dbReference>